<evidence type="ECO:0000313" key="1">
    <source>
        <dbReference type="EMBL" id="KAA8569372.1"/>
    </source>
</evidence>
<comment type="caution">
    <text evidence="1">The sequence shown here is derived from an EMBL/GenBank/DDBJ whole genome shotgun (WGS) entry which is preliminary data.</text>
</comment>
<proteinExistence type="predicted"/>
<name>A0A5M9JNK5_MONFR</name>
<accession>A0A5M9JNK5</accession>
<evidence type="ECO:0000313" key="2">
    <source>
        <dbReference type="Proteomes" id="UP000322873"/>
    </source>
</evidence>
<keyword evidence="2" id="KW-1185">Reference proteome</keyword>
<dbReference type="EMBL" id="VICG01000008">
    <property type="protein sequence ID" value="KAA8569372.1"/>
    <property type="molecule type" value="Genomic_DNA"/>
</dbReference>
<dbReference type="AlphaFoldDB" id="A0A5M9JNK5"/>
<gene>
    <name evidence="1" type="ORF">EYC84_001020</name>
</gene>
<reference evidence="1 2" key="1">
    <citation type="submission" date="2019-06" db="EMBL/GenBank/DDBJ databases">
        <title>Genome Sequence of the Brown Rot Fungal Pathogen Monilinia fructicola.</title>
        <authorList>
            <person name="De Miccolis Angelini R.M."/>
            <person name="Landi L."/>
            <person name="Abate D."/>
            <person name="Pollastro S."/>
            <person name="Romanazzi G."/>
            <person name="Faretra F."/>
        </authorList>
    </citation>
    <scope>NUCLEOTIDE SEQUENCE [LARGE SCALE GENOMIC DNA]</scope>
    <source>
        <strain evidence="1 2">Mfrc123</strain>
    </source>
</reference>
<protein>
    <submittedName>
        <fullName evidence="1">Uncharacterized protein</fullName>
    </submittedName>
</protein>
<organism evidence="1 2">
    <name type="scientific">Monilinia fructicola</name>
    <name type="common">Brown rot fungus</name>
    <name type="synonym">Ciboria fructicola</name>
    <dbReference type="NCBI Taxonomy" id="38448"/>
    <lineage>
        <taxon>Eukaryota</taxon>
        <taxon>Fungi</taxon>
        <taxon>Dikarya</taxon>
        <taxon>Ascomycota</taxon>
        <taxon>Pezizomycotina</taxon>
        <taxon>Leotiomycetes</taxon>
        <taxon>Helotiales</taxon>
        <taxon>Sclerotiniaceae</taxon>
        <taxon>Monilinia</taxon>
    </lineage>
</organism>
<dbReference type="Proteomes" id="UP000322873">
    <property type="component" value="Unassembled WGS sequence"/>
</dbReference>
<sequence>MPKHSLYAHYSSAPHHRMLIIIIFMRSPFLNARESHKRKQVSQCTFIIEMQPLRHPSQDLRRRSPESISSTSPPLLVYAFQSSQVCLTTCGIIPLSSLPSATKSGLSKMLTNNPALTCVLVWQCNGQTPGLSASNSITR</sequence>